<dbReference type="PANTHER" id="PTHR35529">
    <property type="entry name" value="MANGANESE EFFLUX PUMP MNTP-RELATED"/>
    <property type="match status" value="1"/>
</dbReference>
<dbReference type="GO" id="GO:0005384">
    <property type="term" value="F:manganese ion transmembrane transporter activity"/>
    <property type="evidence" value="ECO:0007669"/>
    <property type="project" value="UniProtKB-UniRule"/>
</dbReference>
<evidence type="ECO:0000313" key="9">
    <source>
        <dbReference type="EMBL" id="HJH50562.1"/>
    </source>
</evidence>
<protein>
    <recommendedName>
        <fullName evidence="8">Putative manganese efflux pump MntP</fullName>
    </recommendedName>
</protein>
<organism evidence="9 10">
    <name type="scientific">Merdimonas faecis</name>
    <dbReference type="NCBI Taxonomy" id="1653435"/>
    <lineage>
        <taxon>Bacteria</taxon>
        <taxon>Bacillati</taxon>
        <taxon>Bacillota</taxon>
        <taxon>Clostridia</taxon>
        <taxon>Lachnospirales</taxon>
        <taxon>Lachnospiraceae</taxon>
        <taxon>Merdimonas</taxon>
    </lineage>
</organism>
<comment type="subcellular location">
    <subcellularLocation>
        <location evidence="8">Cell membrane</location>
        <topology evidence="8">Multi-pass membrane protein</topology>
    </subcellularLocation>
</comment>
<evidence type="ECO:0000313" key="10">
    <source>
        <dbReference type="Proteomes" id="UP000813420"/>
    </source>
</evidence>
<reference evidence="9" key="2">
    <citation type="submission" date="2021-09" db="EMBL/GenBank/DDBJ databases">
        <authorList>
            <person name="Gilroy R."/>
        </authorList>
    </citation>
    <scope>NUCLEOTIDE SEQUENCE</scope>
    <source>
        <strain evidence="9">USAMLcec4-12693</strain>
    </source>
</reference>
<dbReference type="RefSeq" id="WP_070089772.1">
    <property type="nucleotide sequence ID" value="NZ_CABMJS010000023.1"/>
</dbReference>
<evidence type="ECO:0000256" key="2">
    <source>
        <dbReference type="ARBA" id="ARBA00022475"/>
    </source>
</evidence>
<feature type="transmembrane region" description="Helical" evidence="8">
    <location>
        <begin position="106"/>
        <end position="125"/>
    </location>
</feature>
<dbReference type="HAMAP" id="MF_01521">
    <property type="entry name" value="MntP_pump"/>
    <property type="match status" value="1"/>
</dbReference>
<feature type="transmembrane region" description="Helical" evidence="8">
    <location>
        <begin position="39"/>
        <end position="58"/>
    </location>
</feature>
<keyword evidence="7 8" id="KW-0464">Manganese</keyword>
<dbReference type="InterPro" id="IPR003810">
    <property type="entry name" value="Mntp/YtaF"/>
</dbReference>
<dbReference type="PANTHER" id="PTHR35529:SF1">
    <property type="entry name" value="MANGANESE EFFLUX PUMP MNTP-RELATED"/>
    <property type="match status" value="1"/>
</dbReference>
<dbReference type="Pfam" id="PF02659">
    <property type="entry name" value="Mntp"/>
    <property type="match status" value="1"/>
</dbReference>
<evidence type="ECO:0000256" key="1">
    <source>
        <dbReference type="ARBA" id="ARBA00022448"/>
    </source>
</evidence>
<comment type="similarity">
    <text evidence="8">Belongs to the MntP (TC 9.B.29) family.</text>
</comment>
<feature type="transmembrane region" description="Helical" evidence="8">
    <location>
        <begin position="6"/>
        <end position="27"/>
    </location>
</feature>
<feature type="transmembrane region" description="Helical" evidence="8">
    <location>
        <begin position="64"/>
        <end position="85"/>
    </location>
</feature>
<keyword evidence="6 8" id="KW-0472">Membrane</keyword>
<comment type="caution">
    <text evidence="9">The sequence shown here is derived from an EMBL/GenBank/DDBJ whole genome shotgun (WGS) entry which is preliminary data.</text>
</comment>
<feature type="transmembrane region" description="Helical" evidence="8">
    <location>
        <begin position="164"/>
        <end position="181"/>
    </location>
</feature>
<reference evidence="9" key="1">
    <citation type="journal article" date="2021" name="PeerJ">
        <title>Extensive microbial diversity within the chicken gut microbiome revealed by metagenomics and culture.</title>
        <authorList>
            <person name="Gilroy R."/>
            <person name="Ravi A."/>
            <person name="Getino M."/>
            <person name="Pursley I."/>
            <person name="Horton D.L."/>
            <person name="Alikhan N.F."/>
            <person name="Baker D."/>
            <person name="Gharbi K."/>
            <person name="Hall N."/>
            <person name="Watson M."/>
            <person name="Adriaenssens E.M."/>
            <person name="Foster-Nyarko E."/>
            <person name="Jarju S."/>
            <person name="Secka A."/>
            <person name="Antonio M."/>
            <person name="Oren A."/>
            <person name="Chaudhuri R.R."/>
            <person name="La Ragione R."/>
            <person name="Hildebrand F."/>
            <person name="Pallen M.J."/>
        </authorList>
    </citation>
    <scope>NUCLEOTIDE SEQUENCE</scope>
    <source>
        <strain evidence="9">USAMLcec4-12693</strain>
    </source>
</reference>
<name>A0A9D2VZH4_9FIRM</name>
<evidence type="ECO:0000256" key="7">
    <source>
        <dbReference type="ARBA" id="ARBA00023211"/>
    </source>
</evidence>
<evidence type="ECO:0000256" key="4">
    <source>
        <dbReference type="ARBA" id="ARBA00022989"/>
    </source>
</evidence>
<feature type="transmembrane region" description="Helical" evidence="8">
    <location>
        <begin position="131"/>
        <end position="152"/>
    </location>
</feature>
<proteinExistence type="inferred from homology"/>
<evidence type="ECO:0000256" key="6">
    <source>
        <dbReference type="ARBA" id="ARBA00023136"/>
    </source>
</evidence>
<dbReference type="OrthoDB" id="9811590at2"/>
<sequence>MGWIELFLIAVGLSMDAFAVSVCKGLAMKQCTPLKAGIVGIYFGGFQALMPLIGYFLGVQFRNVITSVDHWIAFVLLSIIGGNMIREACGPEECETTSGSLDVRGMLALAVATSIDALAVGVTFAFLKVNIVPAVCFIGVITFTLSVAGVKIGHIFGTRFKSKAELFGGVILILIGVKILLEHLGIL</sequence>
<accession>A0A9D2VZH4</accession>
<evidence type="ECO:0000256" key="3">
    <source>
        <dbReference type="ARBA" id="ARBA00022692"/>
    </source>
</evidence>
<keyword evidence="4 8" id="KW-1133">Transmembrane helix</keyword>
<evidence type="ECO:0000256" key="5">
    <source>
        <dbReference type="ARBA" id="ARBA00023065"/>
    </source>
</evidence>
<dbReference type="Proteomes" id="UP000813420">
    <property type="component" value="Unassembled WGS sequence"/>
</dbReference>
<dbReference type="GO" id="GO:0005886">
    <property type="term" value="C:plasma membrane"/>
    <property type="evidence" value="ECO:0007669"/>
    <property type="project" value="UniProtKB-SubCell"/>
</dbReference>
<keyword evidence="3 8" id="KW-0812">Transmembrane</keyword>
<comment type="function">
    <text evidence="8">Probably functions as a manganese efflux pump.</text>
</comment>
<gene>
    <name evidence="8" type="primary">mntP</name>
    <name evidence="9" type="ORF">K8V39_09890</name>
</gene>
<keyword evidence="1 8" id="KW-0813">Transport</keyword>
<dbReference type="EMBL" id="DYXE01000084">
    <property type="protein sequence ID" value="HJH50562.1"/>
    <property type="molecule type" value="Genomic_DNA"/>
</dbReference>
<dbReference type="AlphaFoldDB" id="A0A9D2VZH4"/>
<keyword evidence="5 8" id="KW-0406">Ion transport</keyword>
<keyword evidence="2 8" id="KW-1003">Cell membrane</keyword>
<dbReference type="InterPro" id="IPR022929">
    <property type="entry name" value="Put_MntP"/>
</dbReference>
<evidence type="ECO:0000256" key="8">
    <source>
        <dbReference type="HAMAP-Rule" id="MF_01521"/>
    </source>
</evidence>